<organism evidence="1 2">
    <name type="scientific">Romanomermis culicivorax</name>
    <name type="common">Nematode worm</name>
    <dbReference type="NCBI Taxonomy" id="13658"/>
    <lineage>
        <taxon>Eukaryota</taxon>
        <taxon>Metazoa</taxon>
        <taxon>Ecdysozoa</taxon>
        <taxon>Nematoda</taxon>
        <taxon>Enoplea</taxon>
        <taxon>Dorylaimia</taxon>
        <taxon>Mermithida</taxon>
        <taxon>Mermithoidea</taxon>
        <taxon>Mermithidae</taxon>
        <taxon>Romanomermis</taxon>
    </lineage>
</organism>
<sequence length="165" mass="18780">MAALRFRSNRNVTRELTYAHRVCVIMDQDTIVMDIVMHIATRYKDTSIVIFSCKLFINMLILSNKCRRTFCGSVETKLFLTPIIKQCFSCAGGQGRAAEPANCRANPDACLDYACDKVRSMHSVRCENSNNRLYLREILVNCYTPDVVQCLKDVSSWQFDDSGIT</sequence>
<accession>A0A915KTM3</accession>
<name>A0A915KTM3_ROMCU</name>
<evidence type="ECO:0000313" key="2">
    <source>
        <dbReference type="WBParaSite" id="nRc.2.0.1.t41472-RA"/>
    </source>
</evidence>
<dbReference type="WBParaSite" id="nRc.2.0.1.t41472-RA">
    <property type="protein sequence ID" value="nRc.2.0.1.t41472-RA"/>
    <property type="gene ID" value="nRc.2.0.1.g41472"/>
</dbReference>
<evidence type="ECO:0000313" key="1">
    <source>
        <dbReference type="Proteomes" id="UP000887565"/>
    </source>
</evidence>
<dbReference type="Proteomes" id="UP000887565">
    <property type="component" value="Unplaced"/>
</dbReference>
<dbReference type="AlphaFoldDB" id="A0A915KTM3"/>
<keyword evidence="1" id="KW-1185">Reference proteome</keyword>
<protein>
    <submittedName>
        <fullName evidence="2">Uncharacterized protein</fullName>
    </submittedName>
</protein>
<reference evidence="2" key="1">
    <citation type="submission" date="2022-11" db="UniProtKB">
        <authorList>
            <consortium name="WormBaseParasite"/>
        </authorList>
    </citation>
    <scope>IDENTIFICATION</scope>
</reference>
<proteinExistence type="predicted"/>